<feature type="domain" description="PPIase cyclophilin-type" evidence="4">
    <location>
        <begin position="134"/>
        <end position="290"/>
    </location>
</feature>
<protein>
    <submittedName>
        <fullName evidence="5">Peptidyl-prolyl cis-trans isomerase (EC)</fullName>
        <ecNumber evidence="5">5.2.1.8</ecNumber>
    </submittedName>
</protein>
<dbReference type="CDD" id="cd00317">
    <property type="entry name" value="cyclophilin"/>
    <property type="match status" value="1"/>
</dbReference>
<reference evidence="5 6" key="1">
    <citation type="submission" date="2019-09" db="EMBL/GenBank/DDBJ databases">
        <authorList>
            <person name="Leyn A S."/>
        </authorList>
    </citation>
    <scope>NUCLEOTIDE SEQUENCE [LARGE SCALE GENOMIC DNA]</scope>
    <source>
        <strain evidence="5">AA231_1</strain>
    </source>
</reference>
<sequence length="291" mass="30553">MATNQQRREAAKRKLERQLDRRKEQRKRRQQIGIGVTAVSVLVIAGIVVWIVSSNGADTTDAAASSSSAAPTPTEVQIPTQRTAAAKRTTALPNPTTCDFKADTTGKAPKKVNLPDGKNVPSTGTVNVTLKSTAGDIPLTLDRALAPCAVQSFISLAKQNFYNDTMCHRLGTEGLQMLQCGDPSATGDPTQDGQGGPGYTMPDEAFPEIKYGRGILAMAKTSAPNSGGSQFFMVYGNAEGLPPDYSVFGTIGDEGLKVLDAVAKAGIANPNPQDGTGAPTKQVKFTGVTVQ</sequence>
<proteinExistence type="predicted"/>
<dbReference type="PANTHER" id="PTHR45625">
    <property type="entry name" value="PEPTIDYL-PROLYL CIS-TRANS ISOMERASE-RELATED"/>
    <property type="match status" value="1"/>
</dbReference>
<dbReference type="RefSeq" id="WP_155549633.1">
    <property type="nucleotide sequence ID" value="NZ_CABVGP010000004.1"/>
</dbReference>
<evidence type="ECO:0000256" key="1">
    <source>
        <dbReference type="ARBA" id="ARBA00002388"/>
    </source>
</evidence>
<gene>
    <name evidence="5" type="ORF">AA23TX_09733</name>
</gene>
<evidence type="ECO:0000256" key="3">
    <source>
        <dbReference type="SAM" id="Phobius"/>
    </source>
</evidence>
<dbReference type="InterPro" id="IPR029000">
    <property type="entry name" value="Cyclophilin-like_dom_sf"/>
</dbReference>
<keyword evidence="6" id="KW-1185">Reference proteome</keyword>
<keyword evidence="3" id="KW-1133">Transmembrane helix</keyword>
<organism evidence="5 6">
    <name type="scientific">Amycolatopsis camponoti</name>
    <dbReference type="NCBI Taxonomy" id="2606593"/>
    <lineage>
        <taxon>Bacteria</taxon>
        <taxon>Bacillati</taxon>
        <taxon>Actinomycetota</taxon>
        <taxon>Actinomycetes</taxon>
        <taxon>Pseudonocardiales</taxon>
        <taxon>Pseudonocardiaceae</taxon>
        <taxon>Amycolatopsis</taxon>
    </lineage>
</organism>
<dbReference type="SUPFAM" id="SSF50891">
    <property type="entry name" value="Cyclophilin-like"/>
    <property type="match status" value="1"/>
</dbReference>
<name>A0A6I8M4R9_9PSEU</name>
<feature type="compositionally biased region" description="Basic and acidic residues" evidence="2">
    <location>
        <begin position="1"/>
        <end position="23"/>
    </location>
</feature>
<dbReference type="PANTHER" id="PTHR45625:SF3">
    <property type="entry name" value="PEPTIDYL-PROLYL CIS-TRANS ISOMERASE B-RELATED"/>
    <property type="match status" value="1"/>
</dbReference>
<dbReference type="InterPro" id="IPR044666">
    <property type="entry name" value="Cyclophilin_A-like"/>
</dbReference>
<evidence type="ECO:0000313" key="6">
    <source>
        <dbReference type="Proteomes" id="UP000399805"/>
    </source>
</evidence>
<dbReference type="EMBL" id="CABVGP010000004">
    <property type="protein sequence ID" value="VVJ24978.1"/>
    <property type="molecule type" value="Genomic_DNA"/>
</dbReference>
<keyword evidence="5" id="KW-0413">Isomerase</keyword>
<dbReference type="EC" id="5.2.1.8" evidence="5"/>
<evidence type="ECO:0000256" key="2">
    <source>
        <dbReference type="SAM" id="MobiDB-lite"/>
    </source>
</evidence>
<dbReference type="Pfam" id="PF00160">
    <property type="entry name" value="Pro_isomerase"/>
    <property type="match status" value="1"/>
</dbReference>
<dbReference type="PROSITE" id="PS50072">
    <property type="entry name" value="CSA_PPIASE_2"/>
    <property type="match status" value="1"/>
</dbReference>
<dbReference type="AlphaFoldDB" id="A0A6I8M4R9"/>
<feature type="transmembrane region" description="Helical" evidence="3">
    <location>
        <begin position="32"/>
        <end position="52"/>
    </location>
</feature>
<comment type="function">
    <text evidence="1">PPIases accelerate the folding of proteins. It catalyzes the cis-trans isomerization of proline imidic peptide bonds in oligopeptides.</text>
</comment>
<evidence type="ECO:0000313" key="5">
    <source>
        <dbReference type="EMBL" id="VVJ24978.1"/>
    </source>
</evidence>
<dbReference type="GO" id="GO:0003755">
    <property type="term" value="F:peptidyl-prolyl cis-trans isomerase activity"/>
    <property type="evidence" value="ECO:0007669"/>
    <property type="project" value="UniProtKB-EC"/>
</dbReference>
<feature type="region of interest" description="Disordered" evidence="2">
    <location>
        <begin position="270"/>
        <end position="291"/>
    </location>
</feature>
<dbReference type="Proteomes" id="UP000399805">
    <property type="component" value="Unassembled WGS sequence"/>
</dbReference>
<keyword evidence="3" id="KW-0812">Transmembrane</keyword>
<feature type="region of interest" description="Disordered" evidence="2">
    <location>
        <begin position="1"/>
        <end position="31"/>
    </location>
</feature>
<dbReference type="Gene3D" id="2.40.100.10">
    <property type="entry name" value="Cyclophilin-like"/>
    <property type="match status" value="1"/>
</dbReference>
<evidence type="ECO:0000259" key="4">
    <source>
        <dbReference type="PROSITE" id="PS50072"/>
    </source>
</evidence>
<accession>A0A6I8M4R9</accession>
<keyword evidence="3" id="KW-0472">Membrane</keyword>
<dbReference type="InterPro" id="IPR002130">
    <property type="entry name" value="Cyclophilin-type_PPIase_dom"/>
</dbReference>